<sequence length="893" mass="99531">MDAYMYENEPWPATSRRASIIVPQVVQDQGSSSVSQDTTVSTGITQEPARNQETDVKNDLYSLIKESQRSRSDPAYSTSVEYDLPGLNNMSQWAKVMQGLTSDEAILSSRFVELCRLRSIESELNEGDTLVFIDYPDIKRRHSEQTDCYGISYSSQKFRVHSKKLLATGSAKFAEMLNPTYQFRVQRRRKLTKNLPDGVKYVLDLTPPSEGDDLVFQMTQLSLTPGIIKWWAANDLHKVTSWLVTGHDDICTCGQRPIPGWGVPKEEKKGKMQVQHEFEEPTSHDSSNNNSYNDSGNDNTNVKIIPPSPHDLLSKMIHGINRPYETPSYRNIPDYCPIRHRNNIIRLLMMIEGHDVMLDSANRVWTLVGLAKIFDCPSVVRDPVTQWIIYNENTRFIEVLPEEALQIGFTLELAQVTQCAFRILVNELAIKEASTSSIRDLSRVTIFGRRLGDLDDELKNIVQHAARALVERVSLIPNAFTSEFSLDCWMIEEWVNLRKMEGVLAQETSASSVVALESLRVLMTGIQNSVKNSFERLTVGDENSQTSFISMDEDRASYVLPEDFELLQDIEQSMNLTQRLLCPFIYRQLGDIWNTSFNESQWLAETASGLSGPLMARARNAIEQVFYTSPSKASIPSWWVFLNPVGEPLTVKDPLVNLSALNRQIHAATLPYSSSWVRFDIEPPLNFTRHMLLTLDNNEMKFLPLWAGGCNDGTGGVFEAELPPASWGPNGPGPAYHTGNTIASASSVSGSLANDFSTMKFRGSTVVGSLDAQDSISTVYGPGHVIADDVSIASESFDADGPENYYQEARYLVPADHQDTGRAVDMMVESLHSDADTASVVTDSAATVSNNDSSGDEGVMNIDDPVTQVIAQSDESDDNESNASTLEAWEDII</sequence>
<proteinExistence type="predicted"/>
<evidence type="ECO:0000256" key="1">
    <source>
        <dbReference type="SAM" id="MobiDB-lite"/>
    </source>
</evidence>
<protein>
    <submittedName>
        <fullName evidence="2">Uncharacterized protein</fullName>
    </submittedName>
</protein>
<dbReference type="OrthoDB" id="5371510at2759"/>
<feature type="compositionally biased region" description="Basic and acidic residues" evidence="1">
    <location>
        <begin position="264"/>
        <end position="283"/>
    </location>
</feature>
<evidence type="ECO:0000313" key="3">
    <source>
        <dbReference type="Proteomes" id="UP000240493"/>
    </source>
</evidence>
<accession>A0A2T3ZLJ2</accession>
<gene>
    <name evidence="2" type="ORF">M441DRAFT_65307</name>
</gene>
<dbReference type="Proteomes" id="UP000240493">
    <property type="component" value="Unassembled WGS sequence"/>
</dbReference>
<feature type="region of interest" description="Disordered" evidence="1">
    <location>
        <begin position="871"/>
        <end position="893"/>
    </location>
</feature>
<dbReference type="EMBL" id="KZ679257">
    <property type="protein sequence ID" value="PTB45653.1"/>
    <property type="molecule type" value="Genomic_DNA"/>
</dbReference>
<dbReference type="AlphaFoldDB" id="A0A2T3ZLJ2"/>
<feature type="compositionally biased region" description="Low complexity" evidence="1">
    <location>
        <begin position="284"/>
        <end position="301"/>
    </location>
</feature>
<evidence type="ECO:0000313" key="2">
    <source>
        <dbReference type="EMBL" id="PTB45653.1"/>
    </source>
</evidence>
<name>A0A2T3ZLJ2_TRIA4</name>
<feature type="region of interest" description="Disordered" evidence="1">
    <location>
        <begin position="28"/>
        <end position="56"/>
    </location>
</feature>
<feature type="region of interest" description="Disordered" evidence="1">
    <location>
        <begin position="262"/>
        <end position="305"/>
    </location>
</feature>
<feature type="compositionally biased region" description="Low complexity" evidence="1">
    <location>
        <begin position="28"/>
        <end position="43"/>
    </location>
</feature>
<keyword evidence="3" id="KW-1185">Reference proteome</keyword>
<reference evidence="2 3" key="1">
    <citation type="submission" date="2016-07" db="EMBL/GenBank/DDBJ databases">
        <title>Multiple horizontal gene transfer events from other fungi enriched the ability of initially mycotrophic Trichoderma (Ascomycota) to feed on dead plant biomass.</title>
        <authorList>
            <consortium name="DOE Joint Genome Institute"/>
            <person name="Aerts A."/>
            <person name="Atanasova L."/>
            <person name="Chenthamara K."/>
            <person name="Zhang J."/>
            <person name="Grujic M."/>
            <person name="Henrissat B."/>
            <person name="Kuo A."/>
            <person name="Salamov A."/>
            <person name="Lipzen A."/>
            <person name="Labutti K."/>
            <person name="Barry K."/>
            <person name="Miao Y."/>
            <person name="Rahimi M.J."/>
            <person name="Shen Q."/>
            <person name="Grigoriev I.V."/>
            <person name="Kubicek C.P."/>
            <person name="Druzhinina I.S."/>
        </authorList>
    </citation>
    <scope>NUCLEOTIDE SEQUENCE [LARGE SCALE GENOMIC DNA]</scope>
    <source>
        <strain evidence="2 3">CBS 433.97</strain>
    </source>
</reference>
<organism evidence="2 3">
    <name type="scientific">Trichoderma asperellum (strain ATCC 204424 / CBS 433.97 / NBRC 101777)</name>
    <dbReference type="NCBI Taxonomy" id="1042311"/>
    <lineage>
        <taxon>Eukaryota</taxon>
        <taxon>Fungi</taxon>
        <taxon>Dikarya</taxon>
        <taxon>Ascomycota</taxon>
        <taxon>Pezizomycotina</taxon>
        <taxon>Sordariomycetes</taxon>
        <taxon>Hypocreomycetidae</taxon>
        <taxon>Hypocreales</taxon>
        <taxon>Hypocreaceae</taxon>
        <taxon>Trichoderma</taxon>
    </lineage>
</organism>